<sequence>MKTLSSYLSPNLSNSLTIQIQNGKINSNNLMISNSLNQNSTHQR</sequence>
<name>A0AA36XK93_9NEIS</name>
<protein>
    <submittedName>
        <fullName evidence="1">Uncharacterized protein</fullName>
    </submittedName>
</protein>
<proteinExistence type="predicted"/>
<evidence type="ECO:0000313" key="1">
    <source>
        <dbReference type="EMBL" id="EGQ74734.1"/>
    </source>
</evidence>
<evidence type="ECO:0000313" key="2">
    <source>
        <dbReference type="Proteomes" id="UP000004982"/>
    </source>
</evidence>
<organism evidence="1 2">
    <name type="scientific">Neisseria macacae ATCC 33926</name>
    <dbReference type="NCBI Taxonomy" id="997348"/>
    <lineage>
        <taxon>Bacteria</taxon>
        <taxon>Pseudomonadati</taxon>
        <taxon>Pseudomonadota</taxon>
        <taxon>Betaproteobacteria</taxon>
        <taxon>Neisseriales</taxon>
        <taxon>Neisseriaceae</taxon>
        <taxon>Neisseria</taxon>
    </lineage>
</organism>
<gene>
    <name evidence="1" type="ORF">HMPREF9418_2678</name>
</gene>
<accession>A0AA36XK93</accession>
<dbReference type="AlphaFoldDB" id="A0AA36XK93"/>
<dbReference type="EMBL" id="AFQE01000135">
    <property type="protein sequence ID" value="EGQ74734.1"/>
    <property type="molecule type" value="Genomic_DNA"/>
</dbReference>
<reference evidence="1 2" key="1">
    <citation type="submission" date="2011-05" db="EMBL/GenBank/DDBJ databases">
        <authorList>
            <person name="Muzny D."/>
            <person name="Qin X."/>
            <person name="Deng J."/>
            <person name="Jiang H."/>
            <person name="Liu Y."/>
            <person name="Qu J."/>
            <person name="Song X.-Z."/>
            <person name="Zhang L."/>
            <person name="Thornton R."/>
            <person name="Coyle M."/>
            <person name="Francisco L."/>
            <person name="Jackson L."/>
            <person name="Javaid M."/>
            <person name="Korchina V."/>
            <person name="Kovar C."/>
            <person name="Mata R."/>
            <person name="Mathew T."/>
            <person name="Ngo R."/>
            <person name="Nguyen L."/>
            <person name="Nguyen N."/>
            <person name="Okwuonu G."/>
            <person name="Ongeri F."/>
            <person name="Pham C."/>
            <person name="Simmons D."/>
            <person name="Wilczek-Boney K."/>
            <person name="Hale W."/>
            <person name="Jakkamsetti A."/>
            <person name="Pham P."/>
            <person name="Ruth R."/>
            <person name="San Lucas F."/>
            <person name="Warren J."/>
            <person name="Zhang J."/>
            <person name="Zhao Z."/>
            <person name="Zhou C."/>
            <person name="Zhu D."/>
            <person name="Lee S."/>
            <person name="Bess C."/>
            <person name="Blankenburg K."/>
            <person name="Forbes L."/>
            <person name="Fu Q."/>
            <person name="Gubbala S."/>
            <person name="Hirani K."/>
            <person name="Jayaseelan J.C."/>
            <person name="Lara F."/>
            <person name="Munidasa M."/>
            <person name="Palculict T."/>
            <person name="Patil S."/>
            <person name="Pu L.-L."/>
            <person name="Saada N."/>
            <person name="Tang L."/>
            <person name="Weissenberger G."/>
            <person name="Zhu Y."/>
            <person name="Hemphill L."/>
            <person name="Shang Y."/>
            <person name="Youmans B."/>
            <person name="Ayvaz T."/>
            <person name="Ross M."/>
            <person name="Santibanez J."/>
            <person name="Aqrawi P."/>
            <person name="Gross S."/>
            <person name="Joshi V."/>
            <person name="Fowler G."/>
            <person name="Nazareth L."/>
            <person name="Reid J."/>
            <person name="Worley K."/>
            <person name="Petrosino J."/>
            <person name="Highlander S."/>
            <person name="Gibbs R."/>
        </authorList>
    </citation>
    <scope>NUCLEOTIDE SEQUENCE [LARGE SCALE GENOMIC DNA]</scope>
    <source>
        <strain evidence="1 2">ATCC 33926</strain>
    </source>
</reference>
<dbReference type="Proteomes" id="UP000004982">
    <property type="component" value="Unassembled WGS sequence"/>
</dbReference>
<comment type="caution">
    <text evidence="1">The sequence shown here is derived from an EMBL/GenBank/DDBJ whole genome shotgun (WGS) entry which is preliminary data.</text>
</comment>